<sequence>MVAIVGVVALVGDFQYILGFSRFSTVNYFTYFTNQSNAAGVVVLAIGAWLSFRRPTDPGWLMTARMLTATFTIISGIVFGLIVSQAGDYNYRIVVPWSSQLLHFWIPSYVIIDWIFAPGRSRIPWRRLWLVLIYPLVWGGFTMIRGSIVGWYPYFFLDPGQVSGPLEFAAYSGAILLVIVGLAAGLVALTRRRGHDTGRKR</sequence>
<dbReference type="EMBL" id="FUYG01000002">
    <property type="protein sequence ID" value="SKA86063.1"/>
    <property type="molecule type" value="Genomic_DNA"/>
</dbReference>
<dbReference type="AlphaFoldDB" id="A0A1T4X8Z6"/>
<dbReference type="NCBIfam" id="NF038065">
    <property type="entry name" value="Pr6Pr"/>
    <property type="match status" value="1"/>
</dbReference>
<evidence type="ECO:0000313" key="2">
    <source>
        <dbReference type="EMBL" id="SKA86063.1"/>
    </source>
</evidence>
<feature type="transmembrane region" description="Helical" evidence="1">
    <location>
        <begin position="35"/>
        <end position="52"/>
    </location>
</feature>
<gene>
    <name evidence="2" type="ORF">SAMN06295879_0865</name>
</gene>
<keyword evidence="1" id="KW-0812">Transmembrane</keyword>
<keyword evidence="1" id="KW-0472">Membrane</keyword>
<organism evidence="2 3">
    <name type="scientific">Agreia bicolorata</name>
    <dbReference type="NCBI Taxonomy" id="110935"/>
    <lineage>
        <taxon>Bacteria</taxon>
        <taxon>Bacillati</taxon>
        <taxon>Actinomycetota</taxon>
        <taxon>Actinomycetes</taxon>
        <taxon>Micrococcales</taxon>
        <taxon>Microbacteriaceae</taxon>
        <taxon>Agreia</taxon>
    </lineage>
</organism>
<proteinExistence type="predicted"/>
<feature type="transmembrane region" description="Helical" evidence="1">
    <location>
        <begin position="64"/>
        <end position="83"/>
    </location>
</feature>
<protein>
    <recommendedName>
        <fullName evidence="4">FAR-17a/AIG1-like protein</fullName>
    </recommendedName>
</protein>
<accession>A0A1T4X8Z6</accession>
<dbReference type="RefSeq" id="WP_139368585.1">
    <property type="nucleotide sequence ID" value="NZ_FUYG01000002.1"/>
</dbReference>
<feature type="transmembrane region" description="Helical" evidence="1">
    <location>
        <begin position="95"/>
        <end position="116"/>
    </location>
</feature>
<feature type="transmembrane region" description="Helical" evidence="1">
    <location>
        <begin position="168"/>
        <end position="190"/>
    </location>
</feature>
<dbReference type="InterPro" id="IPR049713">
    <property type="entry name" value="Pr6Pr-like"/>
</dbReference>
<name>A0A1T4X8Z6_9MICO</name>
<evidence type="ECO:0000256" key="1">
    <source>
        <dbReference type="SAM" id="Phobius"/>
    </source>
</evidence>
<evidence type="ECO:0000313" key="3">
    <source>
        <dbReference type="Proteomes" id="UP000189735"/>
    </source>
</evidence>
<feature type="transmembrane region" description="Helical" evidence="1">
    <location>
        <begin position="128"/>
        <end position="148"/>
    </location>
</feature>
<reference evidence="3" key="1">
    <citation type="submission" date="2017-02" db="EMBL/GenBank/DDBJ databases">
        <authorList>
            <person name="Varghese N."/>
            <person name="Submissions S."/>
        </authorList>
    </citation>
    <scope>NUCLEOTIDE SEQUENCE [LARGE SCALE GENOMIC DNA]</scope>
    <source>
        <strain evidence="3">VKM Ac-2052</strain>
    </source>
</reference>
<dbReference type="Proteomes" id="UP000189735">
    <property type="component" value="Unassembled WGS sequence"/>
</dbReference>
<evidence type="ECO:0008006" key="4">
    <source>
        <dbReference type="Google" id="ProtNLM"/>
    </source>
</evidence>
<keyword evidence="1" id="KW-1133">Transmembrane helix</keyword>